<name>A0A9W7SJ02_9PEZI</name>
<protein>
    <submittedName>
        <fullName evidence="2">Uncharacterized protein</fullName>
    </submittedName>
</protein>
<feature type="compositionally biased region" description="Polar residues" evidence="1">
    <location>
        <begin position="1"/>
        <end position="21"/>
    </location>
</feature>
<evidence type="ECO:0000256" key="1">
    <source>
        <dbReference type="SAM" id="MobiDB-lite"/>
    </source>
</evidence>
<keyword evidence="3" id="KW-1185">Reference proteome</keyword>
<sequence length="168" mass="18467">MATQQPTQSSTQNVGPTSGNAKQVHGPLGQRDDRYHNYLIDAGMKIRSRAGSRAPRSKRTSPTTSGAATPARDHSPHRPGAGSRTNTGHRHDYEYHSILIDAGAKLREMASHHGSRRHTPAHSPIHTPARALSPVRSASDEQLQQERAKIEVSQPHRSIFHGRLGWSF</sequence>
<proteinExistence type="predicted"/>
<dbReference type="OrthoDB" id="10288591at2759"/>
<dbReference type="Proteomes" id="UP001138500">
    <property type="component" value="Unassembled WGS sequence"/>
</dbReference>
<feature type="region of interest" description="Disordered" evidence="1">
    <location>
        <begin position="1"/>
        <end position="96"/>
    </location>
</feature>
<reference evidence="2 3" key="2">
    <citation type="journal article" date="2021" name="Curr. Genet.">
        <title>Genetic response to nitrogen starvation in the aggressive Eucalyptus foliar pathogen Teratosphaeria destructans.</title>
        <authorList>
            <person name="Havenga M."/>
            <person name="Wingfield B.D."/>
            <person name="Wingfield M.J."/>
            <person name="Dreyer L.L."/>
            <person name="Roets F."/>
            <person name="Aylward J."/>
        </authorList>
    </citation>
    <scope>NUCLEOTIDE SEQUENCE [LARGE SCALE GENOMIC DNA]</scope>
    <source>
        <strain evidence="2">CMW44962</strain>
    </source>
</reference>
<reference evidence="2 3" key="1">
    <citation type="journal article" date="2018" name="IMA Fungus">
        <title>IMA Genome-F 10: Nine draft genome sequences of Claviceps purpurea s.lat., including C. arundinis, C. humidiphila, and C. cf. spartinae, pseudomolecules for the pitch canker pathogen Fusarium circinatum, draft genome of Davidsoniella eucalypti, Grosmannia galeiformis, Quambalaria eucalypti, and Teratosphaeria destructans.</title>
        <authorList>
            <person name="Wingfield B.D."/>
            <person name="Liu M."/>
            <person name="Nguyen H.D."/>
            <person name="Lane F.A."/>
            <person name="Morgan S.W."/>
            <person name="De Vos L."/>
            <person name="Wilken P.M."/>
            <person name="Duong T.A."/>
            <person name="Aylward J."/>
            <person name="Coetzee M.P."/>
            <person name="Dadej K."/>
            <person name="De Beer Z.W."/>
            <person name="Findlay W."/>
            <person name="Havenga M."/>
            <person name="Kolarik M."/>
            <person name="Menzies J.G."/>
            <person name="Naidoo K."/>
            <person name="Pochopski O."/>
            <person name="Shoukouhi P."/>
            <person name="Santana Q.C."/>
            <person name="Seifert K.A."/>
            <person name="Soal N."/>
            <person name="Steenkamp E.T."/>
            <person name="Tatham C.T."/>
            <person name="van der Nest M.A."/>
            <person name="Wingfield M.J."/>
        </authorList>
    </citation>
    <scope>NUCLEOTIDE SEQUENCE [LARGE SCALE GENOMIC DNA]</scope>
    <source>
        <strain evidence="2">CMW44962</strain>
    </source>
</reference>
<accession>A0A9W7SJ02</accession>
<evidence type="ECO:0000313" key="2">
    <source>
        <dbReference type="EMBL" id="KAH9812650.1"/>
    </source>
</evidence>
<comment type="caution">
    <text evidence="2">The sequence shown here is derived from an EMBL/GenBank/DDBJ whole genome shotgun (WGS) entry which is preliminary data.</text>
</comment>
<gene>
    <name evidence="2" type="ORF">Tdes44962_MAKER05778</name>
</gene>
<evidence type="ECO:0000313" key="3">
    <source>
        <dbReference type="Proteomes" id="UP001138500"/>
    </source>
</evidence>
<dbReference type="AlphaFoldDB" id="A0A9W7SJ02"/>
<organism evidence="2 3">
    <name type="scientific">Teratosphaeria destructans</name>
    <dbReference type="NCBI Taxonomy" id="418781"/>
    <lineage>
        <taxon>Eukaryota</taxon>
        <taxon>Fungi</taxon>
        <taxon>Dikarya</taxon>
        <taxon>Ascomycota</taxon>
        <taxon>Pezizomycotina</taxon>
        <taxon>Dothideomycetes</taxon>
        <taxon>Dothideomycetidae</taxon>
        <taxon>Mycosphaerellales</taxon>
        <taxon>Teratosphaeriaceae</taxon>
        <taxon>Teratosphaeria</taxon>
    </lineage>
</organism>
<dbReference type="EMBL" id="RIBY02002456">
    <property type="protein sequence ID" value="KAH9812650.1"/>
    <property type="molecule type" value="Genomic_DNA"/>
</dbReference>
<feature type="compositionally biased region" description="Basic residues" evidence="1">
    <location>
        <begin position="46"/>
        <end position="59"/>
    </location>
</feature>
<feature type="compositionally biased region" description="Low complexity" evidence="1">
    <location>
        <begin position="60"/>
        <end position="70"/>
    </location>
</feature>